<gene>
    <name evidence="2" type="ORF">GGR42_002908</name>
</gene>
<organism evidence="2 3">
    <name type="scientific">Saonia flava</name>
    <dbReference type="NCBI Taxonomy" id="523696"/>
    <lineage>
        <taxon>Bacteria</taxon>
        <taxon>Pseudomonadati</taxon>
        <taxon>Bacteroidota</taxon>
        <taxon>Flavobacteriia</taxon>
        <taxon>Flavobacteriales</taxon>
        <taxon>Flavobacteriaceae</taxon>
        <taxon>Saonia</taxon>
    </lineage>
</organism>
<dbReference type="GO" id="GO:0016787">
    <property type="term" value="F:hydrolase activity"/>
    <property type="evidence" value="ECO:0007669"/>
    <property type="project" value="InterPro"/>
</dbReference>
<sequence>MKLTSTTLFIGFILLFNCKTPKNTINTEWETLFNGSNLERWDTYLGPQFKPGRTWDNIREFPALGFNNDTPGVFTVAEIDGKNAIRISGEYWGGISTKKEYENYHLQLKFKWGEKKWYPKENDNRDSGLLYHGVGEQGDGDGFWLRSQELQIQETDCGDYWGVAGAMFDVKTTLNGDTYQYDKNGTLLTFSQDAEIGRHVKKYPDAEKPTGEWNTVDLYCYGGTSIHVINGVVTMILENSRINIDGKISPLTKGKIQLQSEAAEVFYTDIKIRSITELPQL</sequence>
<evidence type="ECO:0000313" key="3">
    <source>
        <dbReference type="Proteomes" id="UP000590442"/>
    </source>
</evidence>
<evidence type="ECO:0000313" key="2">
    <source>
        <dbReference type="EMBL" id="NJB72417.1"/>
    </source>
</evidence>
<feature type="domain" description="3-keto-alpha-glucoside-1,2-lyase/3-keto-2-hydroxy-glucal hydratase" evidence="1">
    <location>
        <begin position="28"/>
        <end position="273"/>
    </location>
</feature>
<dbReference type="Pfam" id="PF06439">
    <property type="entry name" value="3keto-disac_hyd"/>
    <property type="match status" value="1"/>
</dbReference>
<evidence type="ECO:0000259" key="1">
    <source>
        <dbReference type="Pfam" id="PF06439"/>
    </source>
</evidence>
<dbReference type="Gene3D" id="2.60.120.560">
    <property type="entry name" value="Exo-inulinase, domain 1"/>
    <property type="match status" value="1"/>
</dbReference>
<proteinExistence type="predicted"/>
<dbReference type="EMBL" id="JAATJJ010000002">
    <property type="protein sequence ID" value="NJB72417.1"/>
    <property type="molecule type" value="Genomic_DNA"/>
</dbReference>
<dbReference type="AlphaFoldDB" id="A0A846QYY7"/>
<comment type="caution">
    <text evidence="2">The sequence shown here is derived from an EMBL/GenBank/DDBJ whole genome shotgun (WGS) entry which is preliminary data.</text>
</comment>
<dbReference type="RefSeq" id="WP_167965404.1">
    <property type="nucleotide sequence ID" value="NZ_JAATJJ010000002.1"/>
</dbReference>
<name>A0A846QYY7_9FLAO</name>
<protein>
    <recommendedName>
        <fullName evidence="1">3-keto-alpha-glucoside-1,2-lyase/3-keto-2-hydroxy-glucal hydratase domain-containing protein</fullName>
    </recommendedName>
</protein>
<keyword evidence="3" id="KW-1185">Reference proteome</keyword>
<reference evidence="2 3" key="1">
    <citation type="submission" date="2020-03" db="EMBL/GenBank/DDBJ databases">
        <title>Genomic Encyclopedia of Type Strains, Phase IV (KMG-IV): sequencing the most valuable type-strain genomes for metagenomic binning, comparative biology and taxonomic classification.</title>
        <authorList>
            <person name="Goeker M."/>
        </authorList>
    </citation>
    <scope>NUCLEOTIDE SEQUENCE [LARGE SCALE GENOMIC DNA]</scope>
    <source>
        <strain evidence="2 3">DSM 29762</strain>
    </source>
</reference>
<dbReference type="Proteomes" id="UP000590442">
    <property type="component" value="Unassembled WGS sequence"/>
</dbReference>
<accession>A0A846QYY7</accession>
<dbReference type="InterPro" id="IPR010496">
    <property type="entry name" value="AL/BT2_dom"/>
</dbReference>